<feature type="transmembrane region" description="Helical" evidence="1">
    <location>
        <begin position="157"/>
        <end position="178"/>
    </location>
</feature>
<gene>
    <name evidence="3" type="primary">podJ_3</name>
    <name evidence="3" type="ORF">DSM104635_03221</name>
</gene>
<keyword evidence="1" id="KW-0472">Membrane</keyword>
<protein>
    <submittedName>
        <fullName evidence="3">Polar organelle development protein</fullName>
    </submittedName>
</protein>
<dbReference type="PANTHER" id="PTHR11102">
    <property type="entry name" value="SEL-1-LIKE PROTEIN"/>
    <property type="match status" value="1"/>
</dbReference>
<evidence type="ECO:0000256" key="1">
    <source>
        <dbReference type="SAM" id="Phobius"/>
    </source>
</evidence>
<evidence type="ECO:0000259" key="2">
    <source>
        <dbReference type="Pfam" id="PF13676"/>
    </source>
</evidence>
<evidence type="ECO:0000313" key="3">
    <source>
        <dbReference type="EMBL" id="QGZ96362.1"/>
    </source>
</evidence>
<keyword evidence="1" id="KW-1133">Transmembrane helix</keyword>
<reference evidence="4" key="1">
    <citation type="submission" date="2019-12" db="EMBL/GenBank/DDBJ databases">
        <title>Complete genome of Terracaulis silvestris 0127_4.</title>
        <authorList>
            <person name="Vieira S."/>
            <person name="Riedel T."/>
            <person name="Sproer C."/>
            <person name="Pascual J."/>
            <person name="Boedeker C."/>
            <person name="Overmann J."/>
        </authorList>
    </citation>
    <scope>NUCLEOTIDE SEQUENCE [LARGE SCALE GENOMIC DNA]</scope>
    <source>
        <strain evidence="4">0127_4</strain>
    </source>
</reference>
<dbReference type="InterPro" id="IPR000157">
    <property type="entry name" value="TIR_dom"/>
</dbReference>
<evidence type="ECO:0000313" key="4">
    <source>
        <dbReference type="Proteomes" id="UP000431269"/>
    </source>
</evidence>
<dbReference type="Pfam" id="PF13676">
    <property type="entry name" value="TIR_2"/>
    <property type="match status" value="1"/>
</dbReference>
<dbReference type="KEGG" id="tsv:DSM104635_03221"/>
<dbReference type="InterPro" id="IPR006597">
    <property type="entry name" value="Sel1-like"/>
</dbReference>
<organism evidence="3 4">
    <name type="scientific">Terricaulis silvestris</name>
    <dbReference type="NCBI Taxonomy" id="2686094"/>
    <lineage>
        <taxon>Bacteria</taxon>
        <taxon>Pseudomonadati</taxon>
        <taxon>Pseudomonadota</taxon>
        <taxon>Alphaproteobacteria</taxon>
        <taxon>Caulobacterales</taxon>
        <taxon>Caulobacteraceae</taxon>
        <taxon>Terricaulis</taxon>
    </lineage>
</organism>
<dbReference type="Proteomes" id="UP000431269">
    <property type="component" value="Chromosome"/>
</dbReference>
<dbReference type="GO" id="GO:0007165">
    <property type="term" value="P:signal transduction"/>
    <property type="evidence" value="ECO:0007669"/>
    <property type="project" value="InterPro"/>
</dbReference>
<dbReference type="InterPro" id="IPR011990">
    <property type="entry name" value="TPR-like_helical_dom_sf"/>
</dbReference>
<keyword evidence="1" id="KW-0812">Transmembrane</keyword>
<feature type="domain" description="TIR" evidence="2">
    <location>
        <begin position="4"/>
        <end position="113"/>
    </location>
</feature>
<sequence>MAEVFIAAAPGEEAQARGLAEALQALGLDVASGTPVEAEIAKTAEESKALVALWSPAAAAAPWVTALGVMAQERKKLISAEYKSGATPELFKTAPKIDLAIRDRNAFKERFQALVTELEKFTTAKAKPEALSDALIKARAAILNPPMTPARKQARTLGVFALGVAVLFALGFGTGRLIQAVRSGTFLVATTQADAAPAQAQTTSATTTPTTPTITAAMLEGETWQASAARINETVATDIKRRAQDGEASAQALACLGHMAGAQGFLPSPTAAREQCDASSEQHNAAGLYYSWVLRRTAPHAGIDEATARGRLAEASRLNWSPAQIDYAQLLAGEASAQSQAEAGRLFLAAAERGDPRGQFFYARWLRDSSAGPRDPTAATPYLERAAERGQVDALHMLATLNRDGIGVPRNEARAKTLYERAAQQNYPASMFNLADMLRSGTEAERTRAIALYSQLACMRDERQIQPMAVARLRALRQSATCR</sequence>
<dbReference type="SUPFAM" id="SSF81901">
    <property type="entry name" value="HCP-like"/>
    <property type="match status" value="1"/>
</dbReference>
<dbReference type="PANTHER" id="PTHR11102:SF160">
    <property type="entry name" value="ERAD-ASSOCIATED E3 UBIQUITIN-PROTEIN LIGASE COMPONENT HRD3"/>
    <property type="match status" value="1"/>
</dbReference>
<dbReference type="RefSeq" id="WP_158767157.1">
    <property type="nucleotide sequence ID" value="NZ_CP047045.1"/>
</dbReference>
<proteinExistence type="predicted"/>
<accession>A0A6I6MXK3</accession>
<name>A0A6I6MXK3_9CAUL</name>
<dbReference type="SMART" id="SM00671">
    <property type="entry name" value="SEL1"/>
    <property type="match status" value="4"/>
</dbReference>
<dbReference type="AlphaFoldDB" id="A0A6I6MXK3"/>
<dbReference type="Gene3D" id="1.25.40.10">
    <property type="entry name" value="Tetratricopeptide repeat domain"/>
    <property type="match status" value="1"/>
</dbReference>
<keyword evidence="4" id="KW-1185">Reference proteome</keyword>
<dbReference type="Pfam" id="PF08238">
    <property type="entry name" value="Sel1"/>
    <property type="match status" value="4"/>
</dbReference>
<dbReference type="InterPro" id="IPR050767">
    <property type="entry name" value="Sel1_AlgK"/>
</dbReference>
<dbReference type="EMBL" id="CP047045">
    <property type="protein sequence ID" value="QGZ96362.1"/>
    <property type="molecule type" value="Genomic_DNA"/>
</dbReference>